<dbReference type="EMBL" id="MQSV01000003">
    <property type="protein sequence ID" value="OKL47884.1"/>
    <property type="molecule type" value="Genomic_DNA"/>
</dbReference>
<gene>
    <name evidence="7" type="ORF">BSR29_05185</name>
</gene>
<sequence length="249" mass="26514">MFSVPLSALLFTLGGSAILLTLTLLMQQYYGLKLGWQPLIAGLRAVVQLAALSIILHGVVQSVWFAVLFVIVMMTIASVTSARRNKQLPLGMRSVPTAIFIAATITITFVFVFRMLDFSVSNLIAVGGIVTGNCMSATTLAGRRFADTSRAQRGQVEAWFALGAAPAKAFQEVSQTAMREMLIPKIDQTKNTGLVTLPGAFVGALLGGAVPLQAARFQLVVLIAIMFAQTLAAIIQTTVLSRATVIIAD</sequence>
<dbReference type="PANTHER" id="PTHR30028:SF0">
    <property type="entry name" value="PROTEIN ALUMINUM SENSITIVE 3"/>
    <property type="match status" value="1"/>
</dbReference>
<dbReference type="GO" id="GO:0005886">
    <property type="term" value="C:plasma membrane"/>
    <property type="evidence" value="ECO:0007669"/>
    <property type="project" value="TreeGrafter"/>
</dbReference>
<comment type="caution">
    <text evidence="7">The sequence shown here is derived from an EMBL/GenBank/DDBJ whole genome shotgun (WGS) entry which is preliminary data.</text>
</comment>
<dbReference type="InterPro" id="IPR005226">
    <property type="entry name" value="UPF0014_fam"/>
</dbReference>
<evidence type="ECO:0000256" key="4">
    <source>
        <dbReference type="ARBA" id="ARBA00022989"/>
    </source>
</evidence>
<dbReference type="RefSeq" id="WP_073709244.1">
    <property type="nucleotide sequence ID" value="NZ_MQSU01000003.1"/>
</dbReference>
<evidence type="ECO:0000256" key="5">
    <source>
        <dbReference type="ARBA" id="ARBA00023136"/>
    </source>
</evidence>
<organism evidence="7 8">
    <name type="scientific">Boudabousia liubingyangii</name>
    <dbReference type="NCBI Taxonomy" id="1921764"/>
    <lineage>
        <taxon>Bacteria</taxon>
        <taxon>Bacillati</taxon>
        <taxon>Actinomycetota</taxon>
        <taxon>Actinomycetes</taxon>
        <taxon>Actinomycetales</taxon>
        <taxon>Actinomycetaceae</taxon>
        <taxon>Boudabousia</taxon>
    </lineage>
</organism>
<evidence type="ECO:0000313" key="8">
    <source>
        <dbReference type="Proteomes" id="UP000186785"/>
    </source>
</evidence>
<keyword evidence="5 6" id="KW-0472">Membrane</keyword>
<name>A0A1Q5PLE7_9ACTO</name>
<feature type="transmembrane region" description="Helical" evidence="6">
    <location>
        <begin position="122"/>
        <end position="142"/>
    </location>
</feature>
<evidence type="ECO:0000256" key="6">
    <source>
        <dbReference type="SAM" id="Phobius"/>
    </source>
</evidence>
<reference evidence="7 8" key="1">
    <citation type="submission" date="2016-11" db="EMBL/GenBank/DDBJ databases">
        <title>Actinomyces gypaetusis sp. nov. isolated from the vulture Gypaetus barbatus in Qinghai Tibet Plateau China.</title>
        <authorList>
            <person name="Meng X."/>
        </authorList>
    </citation>
    <scope>NUCLEOTIDE SEQUENCE [LARGE SCALE GENOMIC DNA]</scope>
    <source>
        <strain evidence="7 8">VUL4_2</strain>
    </source>
</reference>
<dbReference type="AlphaFoldDB" id="A0A1Q5PLE7"/>
<proteinExistence type="inferred from homology"/>
<feature type="transmembrane region" description="Helical" evidence="6">
    <location>
        <begin position="191"/>
        <end position="210"/>
    </location>
</feature>
<comment type="similarity">
    <text evidence="2">Belongs to the UPF0014 family.</text>
</comment>
<dbReference type="Pfam" id="PF03649">
    <property type="entry name" value="UPF0014"/>
    <property type="match status" value="1"/>
</dbReference>
<feature type="transmembrane region" description="Helical" evidence="6">
    <location>
        <begin position="6"/>
        <end position="26"/>
    </location>
</feature>
<evidence type="ECO:0000256" key="1">
    <source>
        <dbReference type="ARBA" id="ARBA00004141"/>
    </source>
</evidence>
<protein>
    <recommendedName>
        <fullName evidence="9">ABC transporter permease</fullName>
    </recommendedName>
</protein>
<evidence type="ECO:0000313" key="7">
    <source>
        <dbReference type="EMBL" id="OKL47884.1"/>
    </source>
</evidence>
<keyword evidence="4 6" id="KW-1133">Transmembrane helix</keyword>
<dbReference type="PANTHER" id="PTHR30028">
    <property type="entry name" value="UPF0014 INNER MEMBRANE PROTEIN YBBM-RELATED"/>
    <property type="match status" value="1"/>
</dbReference>
<evidence type="ECO:0008006" key="9">
    <source>
        <dbReference type="Google" id="ProtNLM"/>
    </source>
</evidence>
<comment type="subcellular location">
    <subcellularLocation>
        <location evidence="1">Membrane</location>
        <topology evidence="1">Multi-pass membrane protein</topology>
    </subcellularLocation>
</comment>
<dbReference type="STRING" id="1921764.BSR28_06495"/>
<dbReference type="Proteomes" id="UP000186785">
    <property type="component" value="Unassembled WGS sequence"/>
</dbReference>
<evidence type="ECO:0000256" key="2">
    <source>
        <dbReference type="ARBA" id="ARBA00005268"/>
    </source>
</evidence>
<feature type="transmembrane region" description="Helical" evidence="6">
    <location>
        <begin position="216"/>
        <end position="235"/>
    </location>
</feature>
<evidence type="ECO:0000256" key="3">
    <source>
        <dbReference type="ARBA" id="ARBA00022692"/>
    </source>
</evidence>
<keyword evidence="3 6" id="KW-0812">Transmembrane</keyword>
<feature type="transmembrane region" description="Helical" evidence="6">
    <location>
        <begin position="94"/>
        <end position="116"/>
    </location>
</feature>
<accession>A0A1Q5PLE7</accession>
<keyword evidence="8" id="KW-1185">Reference proteome</keyword>